<accession>A0A8K0DQQ2</accession>
<proteinExistence type="predicted"/>
<name>A0A8K0DQQ2_9ROSA</name>
<evidence type="ECO:0000313" key="2">
    <source>
        <dbReference type="Proteomes" id="UP000796880"/>
    </source>
</evidence>
<comment type="caution">
    <text evidence="1">The sequence shown here is derived from an EMBL/GenBank/DDBJ whole genome shotgun (WGS) entry which is preliminary data.</text>
</comment>
<gene>
    <name evidence="1" type="ORF">FNV43_RR27264</name>
</gene>
<dbReference type="EMBL" id="VOIH02000012">
    <property type="protein sequence ID" value="KAF3432524.1"/>
    <property type="molecule type" value="Genomic_DNA"/>
</dbReference>
<protein>
    <submittedName>
        <fullName evidence="1">Uncharacterized protein</fullName>
    </submittedName>
</protein>
<organism evidence="1 2">
    <name type="scientific">Rhamnella rubrinervis</name>
    <dbReference type="NCBI Taxonomy" id="2594499"/>
    <lineage>
        <taxon>Eukaryota</taxon>
        <taxon>Viridiplantae</taxon>
        <taxon>Streptophyta</taxon>
        <taxon>Embryophyta</taxon>
        <taxon>Tracheophyta</taxon>
        <taxon>Spermatophyta</taxon>
        <taxon>Magnoliopsida</taxon>
        <taxon>eudicotyledons</taxon>
        <taxon>Gunneridae</taxon>
        <taxon>Pentapetalae</taxon>
        <taxon>rosids</taxon>
        <taxon>fabids</taxon>
        <taxon>Rosales</taxon>
        <taxon>Rhamnaceae</taxon>
        <taxon>rhamnoid group</taxon>
        <taxon>Rhamneae</taxon>
        <taxon>Rhamnella</taxon>
    </lineage>
</organism>
<keyword evidence="2" id="KW-1185">Reference proteome</keyword>
<dbReference type="Proteomes" id="UP000796880">
    <property type="component" value="Unassembled WGS sequence"/>
</dbReference>
<reference evidence="1" key="1">
    <citation type="submission" date="2020-03" db="EMBL/GenBank/DDBJ databases">
        <title>A high-quality chromosome-level genome assembly of a woody plant with both climbing and erect habits, Rhamnella rubrinervis.</title>
        <authorList>
            <person name="Lu Z."/>
            <person name="Yang Y."/>
            <person name="Zhu X."/>
            <person name="Sun Y."/>
        </authorList>
    </citation>
    <scope>NUCLEOTIDE SEQUENCE</scope>
    <source>
        <strain evidence="1">BYM</strain>
        <tissue evidence="1">Leaf</tissue>
    </source>
</reference>
<sequence length="376" mass="41770">MIMLSSRILLVNKVELDSKLCGYIRTRDLKAIYEKRQQAYYNIAAYQKKVMKEMAQALLLLRLCAQLYSPKPYYGNLGKSKLSPSATLFLSQLPNWVAGDLVNHEFCELVFLPGSGGSSFELLRGAITDIIETGSDCIFDDIVFVLVKTIIGSLCSVFGILVSFDDSDIFWSCDIIVWTTYCCGDWKCLIGMEEENEDNATQNGKHPVDSIPNEAIISDLVRGIEVPLKIDNATLSSNFCHFAWVLVDVDLTSFISETLLLETEDSCIEDNTMGKGVQTVPSEMGVVHRSDTVIALNDTFDNLDDELPLEEDRVLKDLLGGQVLHLEGSTSAGQNNKDKFMNLYNPVVAFNAAQQNLDLVASDQSVSKESRVDQQN</sequence>
<dbReference type="AlphaFoldDB" id="A0A8K0DQQ2"/>
<evidence type="ECO:0000313" key="1">
    <source>
        <dbReference type="EMBL" id="KAF3432524.1"/>
    </source>
</evidence>
<dbReference type="OrthoDB" id="1924068at2759"/>